<sequence>MVSGVIWRCLLKKNSEEVVSGVIWRCLVVIGKRNQCRFNYPISWNEGVLDFGTLAEAEGKFNHLLKRMVVLLDGEFLLIDGENDSSGRR</sequence>
<evidence type="ECO:0000313" key="2">
    <source>
        <dbReference type="Proteomes" id="UP000499080"/>
    </source>
</evidence>
<dbReference type="Proteomes" id="UP000499080">
    <property type="component" value="Unassembled WGS sequence"/>
</dbReference>
<accession>A0A4Y2HA81</accession>
<name>A0A4Y2HA81_ARAVE</name>
<dbReference type="EMBL" id="BGPR01001801">
    <property type="protein sequence ID" value="GBM62115.1"/>
    <property type="molecule type" value="Genomic_DNA"/>
</dbReference>
<comment type="caution">
    <text evidence="1">The sequence shown here is derived from an EMBL/GenBank/DDBJ whole genome shotgun (WGS) entry which is preliminary data.</text>
</comment>
<reference evidence="1 2" key="1">
    <citation type="journal article" date="2019" name="Sci. Rep.">
        <title>Orb-weaving spider Araneus ventricosus genome elucidates the spidroin gene catalogue.</title>
        <authorList>
            <person name="Kono N."/>
            <person name="Nakamura H."/>
            <person name="Ohtoshi R."/>
            <person name="Moran D.A.P."/>
            <person name="Shinohara A."/>
            <person name="Yoshida Y."/>
            <person name="Fujiwara M."/>
            <person name="Mori M."/>
            <person name="Tomita M."/>
            <person name="Arakawa K."/>
        </authorList>
    </citation>
    <scope>NUCLEOTIDE SEQUENCE [LARGE SCALE GENOMIC DNA]</scope>
</reference>
<protein>
    <submittedName>
        <fullName evidence="1">Uncharacterized protein</fullName>
    </submittedName>
</protein>
<dbReference type="AlphaFoldDB" id="A0A4Y2HA81"/>
<proteinExistence type="predicted"/>
<gene>
    <name evidence="1" type="ORF">AVEN_6485_1</name>
</gene>
<keyword evidence="2" id="KW-1185">Reference proteome</keyword>
<organism evidence="1 2">
    <name type="scientific">Araneus ventricosus</name>
    <name type="common">Orbweaver spider</name>
    <name type="synonym">Epeira ventricosa</name>
    <dbReference type="NCBI Taxonomy" id="182803"/>
    <lineage>
        <taxon>Eukaryota</taxon>
        <taxon>Metazoa</taxon>
        <taxon>Ecdysozoa</taxon>
        <taxon>Arthropoda</taxon>
        <taxon>Chelicerata</taxon>
        <taxon>Arachnida</taxon>
        <taxon>Araneae</taxon>
        <taxon>Araneomorphae</taxon>
        <taxon>Entelegynae</taxon>
        <taxon>Araneoidea</taxon>
        <taxon>Araneidae</taxon>
        <taxon>Araneus</taxon>
    </lineage>
</organism>
<evidence type="ECO:0000313" key="1">
    <source>
        <dbReference type="EMBL" id="GBM62115.1"/>
    </source>
</evidence>